<proteinExistence type="predicted"/>
<feature type="region of interest" description="Disordered" evidence="1">
    <location>
        <begin position="81"/>
        <end position="116"/>
    </location>
</feature>
<accession>A0A191MXA7</accession>
<dbReference type="AlphaFoldDB" id="A0A191MXA7"/>
<gene>
    <name evidence="3" type="primary">orf203</name>
</gene>
<feature type="transmembrane region" description="Helical" evidence="2">
    <location>
        <begin position="12"/>
        <end position="30"/>
    </location>
</feature>
<evidence type="ECO:0000256" key="1">
    <source>
        <dbReference type="SAM" id="MobiDB-lite"/>
    </source>
</evidence>
<keyword evidence="2" id="KW-1133">Transmembrane helix</keyword>
<dbReference type="EMBL" id="KT380885">
    <property type="protein sequence ID" value="AMX22239.1"/>
    <property type="molecule type" value="Genomic_DNA"/>
</dbReference>
<evidence type="ECO:0000256" key="2">
    <source>
        <dbReference type="SAM" id="Phobius"/>
    </source>
</evidence>
<dbReference type="RefSeq" id="YP_009262164.1">
    <property type="nucleotide sequence ID" value="NC_030524.1"/>
</dbReference>
<dbReference type="GeneID" id="31077987"/>
<evidence type="ECO:0000313" key="3">
    <source>
        <dbReference type="EMBL" id="AMX22239.1"/>
    </source>
</evidence>
<reference evidence="3" key="1">
    <citation type="journal article" date="2016" name="PLoS ONE">
        <title>Intron Derived Size Polymorphism in the Mitochondrial Genomes of Closely Related Chrysoporthe Species.</title>
        <authorList>
            <person name="Kanzi A.M."/>
            <person name="Wingfield B.D."/>
            <person name="Steenkamp E.T."/>
            <person name="Naidoo S."/>
            <person name="van der Merwe N.A."/>
        </authorList>
    </citation>
    <scope>NUCLEOTIDE SEQUENCE</scope>
</reference>
<protein>
    <submittedName>
        <fullName evidence="3">Uncharacterized protein</fullName>
    </submittedName>
</protein>
<sequence>MINNLKICMSELINFIYVRLINLKFYFMFIINKEKFIFYFYICYGIIYIIFYIIKMLLGDLNDIDFIDFMKISDLLNQDNNDISGPSNRPPGETPPDSGSAPKGNNHNSDKDGLLPSDPYDHQEYKKLAESLQEKRNALIEERVRFGSNSKSTTFGELGIDFTRRSPTKEEVKMIRTVLGSNIMGSSICNEIAIKRIGNYYPY</sequence>
<geneLocation type="mitochondrion" evidence="3"/>
<keyword evidence="3" id="KW-0496">Mitochondrion</keyword>
<keyword evidence="2" id="KW-0472">Membrane</keyword>
<name>A0A191MXA7_9PEZI</name>
<organism evidence="3">
    <name type="scientific">Chrysoporthe cubensis</name>
    <dbReference type="NCBI Taxonomy" id="305400"/>
    <lineage>
        <taxon>Eukaryota</taxon>
        <taxon>Fungi</taxon>
        <taxon>Dikarya</taxon>
        <taxon>Ascomycota</taxon>
        <taxon>Pezizomycotina</taxon>
        <taxon>Sordariomycetes</taxon>
        <taxon>Sordariomycetidae</taxon>
        <taxon>Diaporthales</taxon>
        <taxon>Cryphonectriaceae</taxon>
        <taxon>Cryphonectria-Endothia species complex</taxon>
        <taxon>Chrysoporthe</taxon>
    </lineage>
</organism>
<feature type="transmembrane region" description="Helical" evidence="2">
    <location>
        <begin position="36"/>
        <end position="54"/>
    </location>
</feature>
<keyword evidence="2" id="KW-0812">Transmembrane</keyword>